<dbReference type="RefSeq" id="WP_267894074.1">
    <property type="nucleotide sequence ID" value="NZ_CP136798.1"/>
</dbReference>
<reference evidence="1" key="1">
    <citation type="submission" date="2023-10" db="EMBL/GenBank/DDBJ databases">
        <title>Complete genome sequence of Streptomyces sp. JL1001.</title>
        <authorList>
            <person name="Jiang L."/>
        </authorList>
    </citation>
    <scope>NUCLEOTIDE SEQUENCE</scope>
    <source>
        <strain evidence="1">JL1001</strain>
    </source>
</reference>
<evidence type="ECO:0000313" key="1">
    <source>
        <dbReference type="EMBL" id="XCN16290.1"/>
    </source>
</evidence>
<dbReference type="AlphaFoldDB" id="A0AAU8KKT2"/>
<gene>
    <name evidence="1" type="ORF">R1Y80_22860</name>
</gene>
<proteinExistence type="predicted"/>
<name>A0AAU8KKT2_9ACTN</name>
<sequence>MTEDHELNELGFVTRMTAGDITLDSARTAAAVVDAKGQKP</sequence>
<accession>A0AAU8KKT2</accession>
<dbReference type="EMBL" id="CP136798">
    <property type="protein sequence ID" value="XCN16290.1"/>
    <property type="molecule type" value="Genomic_DNA"/>
</dbReference>
<organism evidence="1">
    <name type="scientific">Streptomyces sp. JL1001</name>
    <dbReference type="NCBI Taxonomy" id="3078227"/>
    <lineage>
        <taxon>Bacteria</taxon>
        <taxon>Bacillati</taxon>
        <taxon>Actinomycetota</taxon>
        <taxon>Actinomycetes</taxon>
        <taxon>Kitasatosporales</taxon>
        <taxon>Streptomycetaceae</taxon>
        <taxon>Streptomyces</taxon>
    </lineage>
</organism>
<protein>
    <submittedName>
        <fullName evidence="1">Uncharacterized protein</fullName>
    </submittedName>
</protein>